<keyword evidence="5 7" id="KW-1133">Transmembrane helix</keyword>
<evidence type="ECO:0000256" key="4">
    <source>
        <dbReference type="ARBA" id="ARBA00022692"/>
    </source>
</evidence>
<dbReference type="GO" id="GO:0055085">
    <property type="term" value="P:transmembrane transport"/>
    <property type="evidence" value="ECO:0007669"/>
    <property type="project" value="InterPro"/>
</dbReference>
<keyword evidence="3" id="KW-1003">Cell membrane</keyword>
<dbReference type="EMBL" id="FTMS01000012">
    <property type="protein sequence ID" value="SIQ64945.1"/>
    <property type="molecule type" value="Genomic_DNA"/>
</dbReference>
<dbReference type="AlphaFoldDB" id="A0A1N6UH27"/>
<dbReference type="STRING" id="159291.SAMN05920897_11262"/>
<evidence type="ECO:0000313" key="9">
    <source>
        <dbReference type="EMBL" id="SIQ64945.1"/>
    </source>
</evidence>
<dbReference type="CDD" id="cd06261">
    <property type="entry name" value="TM_PBP2"/>
    <property type="match status" value="1"/>
</dbReference>
<proteinExistence type="inferred from homology"/>
<dbReference type="PANTHER" id="PTHR43386:SF1">
    <property type="entry name" value="D,D-DIPEPTIDE TRANSPORT SYSTEM PERMEASE PROTEIN DDPC-RELATED"/>
    <property type="match status" value="1"/>
</dbReference>
<name>A0A1N6UH27_9SPIO</name>
<comment type="similarity">
    <text evidence="7">Belongs to the binding-protein-dependent transport system permease family.</text>
</comment>
<organism evidence="9 10">
    <name type="scientific">Alkalispirochaeta americana</name>
    <dbReference type="NCBI Taxonomy" id="159291"/>
    <lineage>
        <taxon>Bacteria</taxon>
        <taxon>Pseudomonadati</taxon>
        <taxon>Spirochaetota</taxon>
        <taxon>Spirochaetia</taxon>
        <taxon>Spirochaetales</taxon>
        <taxon>Spirochaetaceae</taxon>
        <taxon>Alkalispirochaeta</taxon>
    </lineage>
</organism>
<protein>
    <submittedName>
        <fullName evidence="9">Peptide/nickel transport system permease protein</fullName>
    </submittedName>
</protein>
<reference evidence="9 10" key="1">
    <citation type="submission" date="2017-01" db="EMBL/GenBank/DDBJ databases">
        <authorList>
            <person name="Mah S.A."/>
            <person name="Swanson W.J."/>
            <person name="Moy G.W."/>
            <person name="Vacquier V.D."/>
        </authorList>
    </citation>
    <scope>NUCLEOTIDE SEQUENCE [LARGE SCALE GENOMIC DNA]</scope>
    <source>
        <strain evidence="9 10">ASpG1</strain>
    </source>
</reference>
<feature type="transmembrane region" description="Helical" evidence="7">
    <location>
        <begin position="76"/>
        <end position="99"/>
    </location>
</feature>
<sequence>MSDSLRTDRLGAVAALGLLILAGLASLAAVPLAGDPLNQDLARMFLPPLSPGHLLGTDHLGRDVLSRVLHGGRSSFLVSLGSAGLAAVLGTFLGIVSAMDRKGSLDRLLQVLNDAILAFPTILLAITVAIIFSPGIYQVTVTLGIVFAPVLYRVSRVEARRVMQQEFYQVSQMLGTGRVLRGILHLLPNVVPQVLVQSASLAALAIGTEAALSFLGLGAQPPNPSWGLMLNDARRYLLDAPYLSIIPGAAAALLAFCFQFLSDYGAEFFHLQE</sequence>
<keyword evidence="10" id="KW-1185">Reference proteome</keyword>
<evidence type="ECO:0000256" key="1">
    <source>
        <dbReference type="ARBA" id="ARBA00004651"/>
    </source>
</evidence>
<evidence type="ECO:0000256" key="6">
    <source>
        <dbReference type="ARBA" id="ARBA00023136"/>
    </source>
</evidence>
<keyword evidence="4 7" id="KW-0812">Transmembrane</keyword>
<gene>
    <name evidence="9" type="ORF">SAMN05920897_11262</name>
</gene>
<evidence type="ECO:0000256" key="2">
    <source>
        <dbReference type="ARBA" id="ARBA00022448"/>
    </source>
</evidence>
<evidence type="ECO:0000256" key="5">
    <source>
        <dbReference type="ARBA" id="ARBA00022989"/>
    </source>
</evidence>
<feature type="transmembrane region" description="Helical" evidence="7">
    <location>
        <begin position="136"/>
        <end position="155"/>
    </location>
</feature>
<dbReference type="PANTHER" id="PTHR43386">
    <property type="entry name" value="OLIGOPEPTIDE TRANSPORT SYSTEM PERMEASE PROTEIN APPC"/>
    <property type="match status" value="1"/>
</dbReference>
<dbReference type="Proteomes" id="UP000186400">
    <property type="component" value="Unassembled WGS sequence"/>
</dbReference>
<evidence type="ECO:0000259" key="8">
    <source>
        <dbReference type="PROSITE" id="PS50928"/>
    </source>
</evidence>
<keyword evidence="2 7" id="KW-0813">Transport</keyword>
<dbReference type="OrthoDB" id="370841at2"/>
<keyword evidence="6 7" id="KW-0472">Membrane</keyword>
<dbReference type="SUPFAM" id="SSF161098">
    <property type="entry name" value="MetI-like"/>
    <property type="match status" value="1"/>
</dbReference>
<accession>A0A1N6UH27</accession>
<dbReference type="PROSITE" id="PS50928">
    <property type="entry name" value="ABC_TM1"/>
    <property type="match status" value="1"/>
</dbReference>
<dbReference type="InterPro" id="IPR035906">
    <property type="entry name" value="MetI-like_sf"/>
</dbReference>
<dbReference type="Pfam" id="PF00528">
    <property type="entry name" value="BPD_transp_1"/>
    <property type="match status" value="1"/>
</dbReference>
<feature type="transmembrane region" description="Helical" evidence="7">
    <location>
        <begin position="111"/>
        <end position="130"/>
    </location>
</feature>
<dbReference type="Gene3D" id="1.10.3720.10">
    <property type="entry name" value="MetI-like"/>
    <property type="match status" value="1"/>
</dbReference>
<evidence type="ECO:0000256" key="7">
    <source>
        <dbReference type="RuleBase" id="RU363032"/>
    </source>
</evidence>
<feature type="transmembrane region" description="Helical" evidence="7">
    <location>
        <begin position="240"/>
        <end position="261"/>
    </location>
</feature>
<comment type="subcellular location">
    <subcellularLocation>
        <location evidence="1 7">Cell membrane</location>
        <topology evidence="1 7">Multi-pass membrane protein</topology>
    </subcellularLocation>
</comment>
<dbReference type="GO" id="GO:0005886">
    <property type="term" value="C:plasma membrane"/>
    <property type="evidence" value="ECO:0007669"/>
    <property type="project" value="UniProtKB-SubCell"/>
</dbReference>
<dbReference type="InterPro" id="IPR050366">
    <property type="entry name" value="BP-dependent_transpt_permease"/>
</dbReference>
<dbReference type="RefSeq" id="WP_076489154.1">
    <property type="nucleotide sequence ID" value="NZ_FTMS01000012.1"/>
</dbReference>
<feature type="domain" description="ABC transmembrane type-1" evidence="8">
    <location>
        <begin position="72"/>
        <end position="262"/>
    </location>
</feature>
<evidence type="ECO:0000256" key="3">
    <source>
        <dbReference type="ARBA" id="ARBA00022475"/>
    </source>
</evidence>
<evidence type="ECO:0000313" key="10">
    <source>
        <dbReference type="Proteomes" id="UP000186400"/>
    </source>
</evidence>
<dbReference type="InterPro" id="IPR000515">
    <property type="entry name" value="MetI-like"/>
</dbReference>